<organism evidence="1 2">
    <name type="scientific">Streptomyces hawaiiensis</name>
    <dbReference type="NCBI Taxonomy" id="67305"/>
    <lineage>
        <taxon>Bacteria</taxon>
        <taxon>Bacillati</taxon>
        <taxon>Actinomycetota</taxon>
        <taxon>Actinomycetes</taxon>
        <taxon>Kitasatosporales</taxon>
        <taxon>Streptomycetaceae</taxon>
        <taxon>Streptomyces</taxon>
    </lineage>
</organism>
<name>A0A6G5RDQ9_9ACTN</name>
<keyword evidence="2" id="KW-1185">Reference proteome</keyword>
<evidence type="ECO:0000313" key="1">
    <source>
        <dbReference type="EMBL" id="QCD55959.1"/>
    </source>
</evidence>
<gene>
    <name evidence="1" type="ORF">CEB94_14585</name>
</gene>
<protein>
    <submittedName>
        <fullName evidence="1">Uncharacterized protein</fullName>
    </submittedName>
</protein>
<reference evidence="1 2" key="1">
    <citation type="submission" date="2017-06" db="EMBL/GenBank/DDBJ databases">
        <title>Complete Genome Sequence of Streptomyces hawaiiensis NRRL 15010 and insights into acyldepsipeptides biosynthesis.</title>
        <authorList>
            <person name="Mariita R.M."/>
            <person name="Sello J.K."/>
        </authorList>
    </citation>
    <scope>NUCLEOTIDE SEQUENCE [LARGE SCALE GENOMIC DNA]</scope>
    <source>
        <strain evidence="1 2">ATCC 12236</strain>
    </source>
</reference>
<proteinExistence type="predicted"/>
<dbReference type="EMBL" id="CP021978">
    <property type="protein sequence ID" value="QCD55959.1"/>
    <property type="molecule type" value="Genomic_DNA"/>
</dbReference>
<evidence type="ECO:0000313" key="2">
    <source>
        <dbReference type="Proteomes" id="UP000495940"/>
    </source>
</evidence>
<dbReference type="AlphaFoldDB" id="A0A6G5RDQ9"/>
<sequence>MDRLQFSAWQYVAEILPAEELPMLAAHALVDGRDSPALRELAGLPRRSDPAEARELYVLALCELGMPLPDEETAGRCLLVRLAFGLVHGELSPQDVGNGLSMTVTARTREETRFLSVAADYSEWLGPDELPGWEKELRTAAHSLAAATDLGPSIGVPCGRSD</sequence>
<dbReference type="Proteomes" id="UP000495940">
    <property type="component" value="Chromosome"/>
</dbReference>
<dbReference type="KEGG" id="shaw:CEB94_14585"/>
<accession>A0A6G5RDQ9</accession>
<dbReference type="RefSeq" id="WP_175432606.1">
    <property type="nucleotide sequence ID" value="NZ_CP021978.1"/>
</dbReference>